<evidence type="ECO:0000259" key="1">
    <source>
        <dbReference type="SMART" id="SM00849"/>
    </source>
</evidence>
<dbReference type="Gene3D" id="3.60.15.10">
    <property type="entry name" value="Ribonuclease Z/Hydroxyacylglutathione hydrolase-like"/>
    <property type="match status" value="1"/>
</dbReference>
<evidence type="ECO:0000313" key="3">
    <source>
        <dbReference type="Proteomes" id="UP000194903"/>
    </source>
</evidence>
<dbReference type="PANTHER" id="PTHR13754:SF13">
    <property type="entry name" value="METALLO-BETA-LACTAMASE SUPERFAMILY PROTEIN (AFU_ORTHOLOGUE AFUA_3G07630)"/>
    <property type="match status" value="1"/>
</dbReference>
<protein>
    <recommendedName>
        <fullName evidence="1">Metallo-beta-lactamase domain-containing protein</fullName>
    </recommendedName>
</protein>
<evidence type="ECO:0000313" key="2">
    <source>
        <dbReference type="EMBL" id="OUM20119.1"/>
    </source>
</evidence>
<dbReference type="CDD" id="cd07713">
    <property type="entry name" value="DHPS-like_MBL-fold"/>
    <property type="match status" value="1"/>
</dbReference>
<comment type="caution">
    <text evidence="2">The sequence shown here is derived from an EMBL/GenBank/DDBJ whole genome shotgun (WGS) entry which is preliminary data.</text>
</comment>
<dbReference type="SUPFAM" id="SSF56281">
    <property type="entry name" value="Metallo-hydrolase/oxidoreductase"/>
    <property type="match status" value="1"/>
</dbReference>
<proteinExistence type="predicted"/>
<dbReference type="InterPro" id="IPR001279">
    <property type="entry name" value="Metallo-B-lactamas"/>
</dbReference>
<accession>A0A252F309</accession>
<dbReference type="InterPro" id="IPR052926">
    <property type="entry name" value="Metallo-beta-lactamase_dom"/>
</dbReference>
<dbReference type="SMART" id="SM00849">
    <property type="entry name" value="Lactamase_B"/>
    <property type="match status" value="1"/>
</dbReference>
<dbReference type="Proteomes" id="UP000194903">
    <property type="component" value="Unassembled WGS sequence"/>
</dbReference>
<dbReference type="OrthoDB" id="9803916at2"/>
<name>A0A252F309_9FIRM</name>
<dbReference type="InterPro" id="IPR036866">
    <property type="entry name" value="RibonucZ/Hydroxyglut_hydro"/>
</dbReference>
<dbReference type="AlphaFoldDB" id="A0A252F309"/>
<reference evidence="2 3" key="1">
    <citation type="submission" date="2017-05" db="EMBL/GenBank/DDBJ databases">
        <title>Butyricicoccus porcorum sp. nov. a butyrate-producing bacterium from the swine intestinal tract.</title>
        <authorList>
            <person name="Trachsel J."/>
            <person name="Humphrey S."/>
            <person name="Allen H.K."/>
        </authorList>
    </citation>
    <scope>NUCLEOTIDE SEQUENCE [LARGE SCALE GENOMIC DNA]</scope>
    <source>
        <strain evidence="2">BB10</strain>
    </source>
</reference>
<feature type="domain" description="Metallo-beta-lactamase" evidence="1">
    <location>
        <begin position="20"/>
        <end position="183"/>
    </location>
</feature>
<dbReference type="InterPro" id="IPR041712">
    <property type="entry name" value="DHPS-like_MBL-fold"/>
</dbReference>
<gene>
    <name evidence="2" type="ORF">CBW42_08640</name>
</gene>
<dbReference type="EMBL" id="NHOC01000007">
    <property type="protein sequence ID" value="OUM20119.1"/>
    <property type="molecule type" value="Genomic_DNA"/>
</dbReference>
<dbReference type="GO" id="GO:0016740">
    <property type="term" value="F:transferase activity"/>
    <property type="evidence" value="ECO:0007669"/>
    <property type="project" value="TreeGrafter"/>
</dbReference>
<sequence length="274" mass="29742">MKLISLLENTSHAPEIQSRHGLSLYLETAAHRIVFDFGPDDTFLHNAAELGVDIAAADLAFLSHGHYDHGGGLPAFLQVNDHAPIYLHKNAFIPHWSSATRYIGLEQSLKTSPRLHYTDGVTHLGDGLTLISGAPGHRFLASSCAGLQMEQADGSRLPDDFSHEQSLIVEEGDICLLVAGCAHTGILNIMEQAQQVAGRPMTHVVSGFHLCQPSRGIHEPEETVCAIADELRRTPARYFTCHCTGMPSYEILRRELGAQVSYLSGGMQIALATG</sequence>
<organism evidence="2 3">
    <name type="scientific">Butyricicoccus porcorum</name>
    <dbReference type="NCBI Taxonomy" id="1945634"/>
    <lineage>
        <taxon>Bacteria</taxon>
        <taxon>Bacillati</taxon>
        <taxon>Bacillota</taxon>
        <taxon>Clostridia</taxon>
        <taxon>Eubacteriales</taxon>
        <taxon>Butyricicoccaceae</taxon>
        <taxon>Butyricicoccus</taxon>
    </lineage>
</organism>
<dbReference type="Pfam" id="PF00753">
    <property type="entry name" value="Lactamase_B"/>
    <property type="match status" value="1"/>
</dbReference>
<dbReference type="RefSeq" id="WP_087020059.1">
    <property type="nucleotide sequence ID" value="NZ_NHOC01000007.1"/>
</dbReference>
<dbReference type="PANTHER" id="PTHR13754">
    <property type="entry name" value="METALLO-BETA-LACTAMASE SUPERFAMILY PROTEIN"/>
    <property type="match status" value="1"/>
</dbReference>
<keyword evidence="3" id="KW-1185">Reference proteome</keyword>